<proteinExistence type="predicted"/>
<dbReference type="AlphaFoldDB" id="A0A1C3XW49"/>
<dbReference type="InterPro" id="IPR000868">
    <property type="entry name" value="Isochorismatase-like_dom"/>
</dbReference>
<dbReference type="Proteomes" id="UP000198723">
    <property type="component" value="Unassembled WGS sequence"/>
</dbReference>
<reference evidence="3 4" key="1">
    <citation type="submission" date="2016-08" db="EMBL/GenBank/DDBJ databases">
        <authorList>
            <person name="Seilhamer J.J."/>
        </authorList>
    </citation>
    <scope>NUCLEOTIDE SEQUENCE [LARGE SCALE GENOMIC DNA]</scope>
    <source>
        <strain evidence="3 4">HBR26</strain>
    </source>
</reference>
<accession>A0A1C3XW49</accession>
<dbReference type="PANTHER" id="PTHR43540">
    <property type="entry name" value="PEROXYUREIDOACRYLATE/UREIDOACRYLATE AMIDOHYDROLASE-RELATED"/>
    <property type="match status" value="1"/>
</dbReference>
<dbReference type="EMBL" id="FMAJ01000001">
    <property type="protein sequence ID" value="SCB56459.1"/>
    <property type="molecule type" value="Genomic_DNA"/>
</dbReference>
<evidence type="ECO:0000256" key="1">
    <source>
        <dbReference type="ARBA" id="ARBA00022801"/>
    </source>
</evidence>
<organism evidence="3 4">
    <name type="scientific">Rhizobium aethiopicum</name>
    <dbReference type="NCBI Taxonomy" id="1138170"/>
    <lineage>
        <taxon>Bacteria</taxon>
        <taxon>Pseudomonadati</taxon>
        <taxon>Pseudomonadota</taxon>
        <taxon>Alphaproteobacteria</taxon>
        <taxon>Hyphomicrobiales</taxon>
        <taxon>Rhizobiaceae</taxon>
        <taxon>Rhizobium/Agrobacterium group</taxon>
        <taxon>Rhizobium</taxon>
    </lineage>
</organism>
<dbReference type="CDD" id="cd01014">
    <property type="entry name" value="nicotinamidase_related"/>
    <property type="match status" value="1"/>
</dbReference>
<feature type="domain" description="Isochorismatase-like" evidence="2">
    <location>
        <begin position="4"/>
        <end position="148"/>
    </location>
</feature>
<dbReference type="SUPFAM" id="SSF52499">
    <property type="entry name" value="Isochorismatase-like hydrolases"/>
    <property type="match status" value="1"/>
</dbReference>
<evidence type="ECO:0000259" key="2">
    <source>
        <dbReference type="Pfam" id="PF00857"/>
    </source>
</evidence>
<evidence type="ECO:0000313" key="3">
    <source>
        <dbReference type="EMBL" id="SCB56459.1"/>
    </source>
</evidence>
<keyword evidence="1" id="KW-0378">Hydrolase</keyword>
<evidence type="ECO:0000313" key="4">
    <source>
        <dbReference type="Proteomes" id="UP000198723"/>
    </source>
</evidence>
<sequence length="186" mass="19879">MTKALLIIDVQNAILSGKATPERQAEVDSALHETVARLALLKEKARQAGVPIVLVQHDGDTGHRLAVGTPGWALRREIAPQTGDVVVRKKSADSFFGTDLADRLQERSITHLVVGGCMSQFCVDTTVRRAVSLGYDVTLVADGHTTGDTATLGFSEIVAHHNETLHGFDAGDAMVEVRPAVDIAFS</sequence>
<name>A0A1C3XW49_9HYPH</name>
<dbReference type="STRING" id="1138170.GA0061105_101288"/>
<dbReference type="InterPro" id="IPR036380">
    <property type="entry name" value="Isochorismatase-like_sf"/>
</dbReference>
<protein>
    <submittedName>
        <fullName evidence="3">Nicotinamidase-related amidase</fullName>
    </submittedName>
</protein>
<dbReference type="InterPro" id="IPR050272">
    <property type="entry name" value="Isochorismatase-like_hydrls"/>
</dbReference>
<dbReference type="RefSeq" id="WP_092747550.1">
    <property type="nucleotide sequence ID" value="NZ_FMAJ01000001.1"/>
</dbReference>
<dbReference type="Pfam" id="PF00857">
    <property type="entry name" value="Isochorismatase"/>
    <property type="match status" value="1"/>
</dbReference>
<dbReference type="GO" id="GO:0016787">
    <property type="term" value="F:hydrolase activity"/>
    <property type="evidence" value="ECO:0007669"/>
    <property type="project" value="UniProtKB-KW"/>
</dbReference>
<gene>
    <name evidence="3" type="ORF">GA0061105_101288</name>
</gene>
<dbReference type="Gene3D" id="3.40.50.850">
    <property type="entry name" value="Isochorismatase-like"/>
    <property type="match status" value="1"/>
</dbReference>
<dbReference type="PANTHER" id="PTHR43540:SF14">
    <property type="entry name" value="ISOCHORISMATASE"/>
    <property type="match status" value="1"/>
</dbReference>